<organism evidence="2 3">
    <name type="scientific">Pandoraea sputorum</name>
    <dbReference type="NCBI Taxonomy" id="93222"/>
    <lineage>
        <taxon>Bacteria</taxon>
        <taxon>Pseudomonadati</taxon>
        <taxon>Pseudomonadota</taxon>
        <taxon>Betaproteobacteria</taxon>
        <taxon>Burkholderiales</taxon>
        <taxon>Burkholderiaceae</taxon>
        <taxon>Pandoraea</taxon>
    </lineage>
</organism>
<sequence>MPPQPPPSRRAPASRHPRPSRLTRRDVLALRKEIVLTRIAIERAELIQATHVARERLRPLRWVPYLLLGDVATLSRFGTLARSLARYPRSPVASLALTGLSHTRVGRVVRSILQWGGLGMLVWRGLQRRPGTTQRSVAPAGGAATPKASMPSSPPAPAAGYYGALPLM</sequence>
<evidence type="ECO:0000313" key="3">
    <source>
        <dbReference type="Proteomes" id="UP000335538"/>
    </source>
</evidence>
<dbReference type="AlphaFoldDB" id="A0A5E5BJC7"/>
<evidence type="ECO:0008006" key="4">
    <source>
        <dbReference type="Google" id="ProtNLM"/>
    </source>
</evidence>
<gene>
    <name evidence="2" type="ORF">PSP31121_04854</name>
</gene>
<feature type="region of interest" description="Disordered" evidence="1">
    <location>
        <begin position="1"/>
        <end position="20"/>
    </location>
</feature>
<name>A0A5E5BJC7_9BURK</name>
<dbReference type="Proteomes" id="UP000335538">
    <property type="component" value="Unassembled WGS sequence"/>
</dbReference>
<evidence type="ECO:0000256" key="1">
    <source>
        <dbReference type="SAM" id="MobiDB-lite"/>
    </source>
</evidence>
<protein>
    <recommendedName>
        <fullName evidence="4">DUF3318 domain-containing protein</fullName>
    </recommendedName>
</protein>
<dbReference type="RefSeq" id="WP_150811054.1">
    <property type="nucleotide sequence ID" value="NZ_CABPSR010000019.1"/>
</dbReference>
<feature type="region of interest" description="Disordered" evidence="1">
    <location>
        <begin position="132"/>
        <end position="156"/>
    </location>
</feature>
<reference evidence="2 3" key="1">
    <citation type="submission" date="2019-08" db="EMBL/GenBank/DDBJ databases">
        <authorList>
            <person name="Peeters C."/>
        </authorList>
    </citation>
    <scope>NUCLEOTIDE SEQUENCE [LARGE SCALE GENOMIC DNA]</scope>
    <source>
        <strain evidence="2 3">LMG 31121</strain>
    </source>
</reference>
<accession>A0A5E5BJC7</accession>
<evidence type="ECO:0000313" key="2">
    <source>
        <dbReference type="EMBL" id="VVE84643.1"/>
    </source>
</evidence>
<proteinExistence type="predicted"/>
<dbReference type="EMBL" id="CABPSR010000019">
    <property type="protein sequence ID" value="VVE84643.1"/>
    <property type="molecule type" value="Genomic_DNA"/>
</dbReference>